<evidence type="ECO:0000256" key="1">
    <source>
        <dbReference type="SAM" id="Phobius"/>
    </source>
</evidence>
<dbReference type="Proteomes" id="UP000179157">
    <property type="component" value="Unassembled WGS sequence"/>
</dbReference>
<evidence type="ECO:0000313" key="2">
    <source>
        <dbReference type="EMBL" id="OGF56873.1"/>
    </source>
</evidence>
<evidence type="ECO:0000313" key="3">
    <source>
        <dbReference type="Proteomes" id="UP000179157"/>
    </source>
</evidence>
<proteinExistence type="predicted"/>
<feature type="transmembrane region" description="Helical" evidence="1">
    <location>
        <begin position="6"/>
        <end position="25"/>
    </location>
</feature>
<protein>
    <submittedName>
        <fullName evidence="2">Uncharacterized protein</fullName>
    </submittedName>
</protein>
<name>A0A1F5V0C6_FRAXR</name>
<keyword evidence="1" id="KW-0812">Transmembrane</keyword>
<gene>
    <name evidence="2" type="ORF">A2Z21_08855</name>
</gene>
<dbReference type="EMBL" id="MFGX01000024">
    <property type="protein sequence ID" value="OGF56873.1"/>
    <property type="molecule type" value="Genomic_DNA"/>
</dbReference>
<dbReference type="AlphaFoldDB" id="A0A1F5V0C6"/>
<accession>A0A1F5V0C6</accession>
<sequence>MRAKPSLPATVAITLGIIFLGLTGMPEDTSASIRAGVGVASVGSGFAPLGRVAVDILPLGFLTLSVDAEYWFFSLGSQQLLPFFAASMSVSTPLTVQATVGMAPVVSISPQIGVVPRTLIVRAGLEMPVGSLGIFGEVLFLVSSSDAYSDGAFFAFGATLGF</sequence>
<reference evidence="2 3" key="1">
    <citation type="journal article" date="2016" name="Nat. Commun.">
        <title>Thousands of microbial genomes shed light on interconnected biogeochemical processes in an aquifer system.</title>
        <authorList>
            <person name="Anantharaman K."/>
            <person name="Brown C.T."/>
            <person name="Hug L.A."/>
            <person name="Sharon I."/>
            <person name="Castelle C.J."/>
            <person name="Probst A.J."/>
            <person name="Thomas B.C."/>
            <person name="Singh A."/>
            <person name="Wilkins M.J."/>
            <person name="Karaoz U."/>
            <person name="Brodie E.L."/>
            <person name="Williams K.H."/>
            <person name="Hubbard S.S."/>
            <person name="Banfield J.F."/>
        </authorList>
    </citation>
    <scope>NUCLEOTIDE SEQUENCE [LARGE SCALE GENOMIC DNA]</scope>
    <source>
        <strain evidence="3">RBG_16_55_9</strain>
    </source>
</reference>
<dbReference type="STRING" id="1817864.A2Z21_08855"/>
<organism evidence="2 3">
    <name type="scientific">Fraserbacteria sp. (strain RBG_16_55_9)</name>
    <dbReference type="NCBI Taxonomy" id="1817864"/>
    <lineage>
        <taxon>Bacteria</taxon>
        <taxon>Candidatus Fraseribacteriota</taxon>
    </lineage>
</organism>
<keyword evidence="1" id="KW-0472">Membrane</keyword>
<comment type="caution">
    <text evidence="2">The sequence shown here is derived from an EMBL/GenBank/DDBJ whole genome shotgun (WGS) entry which is preliminary data.</text>
</comment>
<keyword evidence="1" id="KW-1133">Transmembrane helix</keyword>